<sequence length="66" mass="7416">MSLKALELVESKLQSFVPKEGLSPTLARLVIKGCPILKKRCLRDKGKDWPKIAHISYVEINGIVQQ</sequence>
<evidence type="ECO:0000313" key="1">
    <source>
        <dbReference type="EMBL" id="KAJ9697502.1"/>
    </source>
</evidence>
<keyword evidence="2" id="KW-1185">Reference proteome</keyword>
<gene>
    <name evidence="1" type="ORF">PVL29_009361</name>
</gene>
<evidence type="ECO:0000313" key="2">
    <source>
        <dbReference type="Proteomes" id="UP001168098"/>
    </source>
</evidence>
<organism evidence="1 2">
    <name type="scientific">Vitis rotundifolia</name>
    <name type="common">Muscadine grape</name>
    <dbReference type="NCBI Taxonomy" id="103349"/>
    <lineage>
        <taxon>Eukaryota</taxon>
        <taxon>Viridiplantae</taxon>
        <taxon>Streptophyta</taxon>
        <taxon>Embryophyta</taxon>
        <taxon>Tracheophyta</taxon>
        <taxon>Spermatophyta</taxon>
        <taxon>Magnoliopsida</taxon>
        <taxon>eudicotyledons</taxon>
        <taxon>Gunneridae</taxon>
        <taxon>Pentapetalae</taxon>
        <taxon>rosids</taxon>
        <taxon>Vitales</taxon>
        <taxon>Vitaceae</taxon>
        <taxon>Viteae</taxon>
        <taxon>Vitis</taxon>
    </lineage>
</organism>
<comment type="caution">
    <text evidence="1">The sequence shown here is derived from an EMBL/GenBank/DDBJ whole genome shotgun (WGS) entry which is preliminary data.</text>
</comment>
<protein>
    <submittedName>
        <fullName evidence="1">Uncharacterized protein</fullName>
    </submittedName>
</protein>
<dbReference type="Proteomes" id="UP001168098">
    <property type="component" value="Unassembled WGS sequence"/>
</dbReference>
<reference evidence="1 2" key="1">
    <citation type="journal article" date="2023" name="BMC Biotechnol.">
        <title>Vitis rotundifolia cv Carlos genome sequencing.</title>
        <authorList>
            <person name="Huff M."/>
            <person name="Hulse-Kemp A."/>
            <person name="Scheffler B."/>
            <person name="Youngblood R."/>
            <person name="Simpson S."/>
            <person name="Babiker E."/>
            <person name="Staton M."/>
        </authorList>
    </citation>
    <scope>NUCLEOTIDE SEQUENCE [LARGE SCALE GENOMIC DNA]</scope>
    <source>
        <tissue evidence="1">Leaf</tissue>
    </source>
</reference>
<proteinExistence type="predicted"/>
<accession>A0AA38ZYF5</accession>
<dbReference type="EMBL" id="JARBHA010000007">
    <property type="protein sequence ID" value="KAJ9697502.1"/>
    <property type="molecule type" value="Genomic_DNA"/>
</dbReference>
<name>A0AA38ZYF5_VITRO</name>
<dbReference type="AlphaFoldDB" id="A0AA38ZYF5"/>